<comment type="subcellular location">
    <subcellularLocation>
        <location evidence="2">Mitochondrion intermembrane space</location>
    </subcellularLocation>
</comment>
<evidence type="ECO:0000313" key="6">
    <source>
        <dbReference type="EMBL" id="OQO07325.1"/>
    </source>
</evidence>
<dbReference type="OrthoDB" id="9971592at2759"/>
<proteinExistence type="predicted"/>
<protein>
    <submittedName>
        <fullName evidence="6">Cytochrome c oxidase-assembly factor cox-23, mitochondrial</fullName>
    </submittedName>
</protein>
<dbReference type="InterPro" id="IPR051040">
    <property type="entry name" value="COX23"/>
</dbReference>
<dbReference type="GO" id="GO:0005758">
    <property type="term" value="C:mitochondrial intermembrane space"/>
    <property type="evidence" value="ECO:0007669"/>
    <property type="project" value="UniProtKB-SubCell"/>
</dbReference>
<organism evidence="6 7">
    <name type="scientific">Cryoendolithus antarcticus</name>
    <dbReference type="NCBI Taxonomy" id="1507870"/>
    <lineage>
        <taxon>Eukaryota</taxon>
        <taxon>Fungi</taxon>
        <taxon>Dikarya</taxon>
        <taxon>Ascomycota</taxon>
        <taxon>Pezizomycotina</taxon>
        <taxon>Dothideomycetes</taxon>
        <taxon>Dothideomycetidae</taxon>
        <taxon>Cladosporiales</taxon>
        <taxon>Cladosporiaceae</taxon>
        <taxon>Cryoendolithus</taxon>
    </lineage>
</organism>
<evidence type="ECO:0000256" key="3">
    <source>
        <dbReference type="ARBA" id="ARBA00023128"/>
    </source>
</evidence>
<reference evidence="7" key="1">
    <citation type="submission" date="2017-03" db="EMBL/GenBank/DDBJ databases">
        <title>Genomes of endolithic fungi from Antarctica.</title>
        <authorList>
            <person name="Coleine C."/>
            <person name="Masonjones S."/>
            <person name="Stajich J.E."/>
        </authorList>
    </citation>
    <scope>NUCLEOTIDE SEQUENCE [LARGE SCALE GENOMIC DNA]</scope>
    <source>
        <strain evidence="7">CCFEE 5527</strain>
    </source>
</reference>
<evidence type="ECO:0000256" key="5">
    <source>
        <dbReference type="SAM" id="MobiDB-lite"/>
    </source>
</evidence>
<evidence type="ECO:0000256" key="2">
    <source>
        <dbReference type="ARBA" id="ARBA00004569"/>
    </source>
</evidence>
<evidence type="ECO:0000313" key="7">
    <source>
        <dbReference type="Proteomes" id="UP000192596"/>
    </source>
</evidence>
<dbReference type="SUPFAM" id="SSF47072">
    <property type="entry name" value="Cysteine alpha-hairpin motif"/>
    <property type="match status" value="1"/>
</dbReference>
<accession>A0A1V8T7E3</accession>
<dbReference type="GO" id="GO:0033108">
    <property type="term" value="P:mitochondrial respiratory chain complex assembly"/>
    <property type="evidence" value="ECO:0007669"/>
    <property type="project" value="TreeGrafter"/>
</dbReference>
<feature type="compositionally biased region" description="Basic and acidic residues" evidence="5">
    <location>
        <begin position="1"/>
        <end position="11"/>
    </location>
</feature>
<keyword evidence="4" id="KW-1015">Disulfide bond</keyword>
<comment type="function">
    <text evidence="1">Required for the assembly of cytochrome c oxidase.</text>
</comment>
<feature type="region of interest" description="Disordered" evidence="5">
    <location>
        <begin position="1"/>
        <end position="21"/>
    </location>
</feature>
<dbReference type="PANTHER" id="PTHR46811">
    <property type="entry name" value="COILED-COIL-HELIX-COILED-COIL-HELIX DOMAIN-CONTAINING PROTEIN 7"/>
    <property type="match status" value="1"/>
</dbReference>
<keyword evidence="7" id="KW-1185">Reference proteome</keyword>
<sequence>MSESEGKKPADTETAWSKGKAEFTGKSYSKYFDPCEEAAQRSLKCLRRNGGDRLMCTDYFEYAQTATFTTLSNADQYYQSLQGLQEVMGIWTR</sequence>
<dbReference type="AlphaFoldDB" id="A0A1V8T7E3"/>
<comment type="caution">
    <text evidence="6">The sequence shown here is derived from an EMBL/GenBank/DDBJ whole genome shotgun (WGS) entry which is preliminary data.</text>
</comment>
<dbReference type="InterPro" id="IPR009069">
    <property type="entry name" value="Cys_alpha_HP_mot_SF"/>
</dbReference>
<keyword evidence="3" id="KW-0496">Mitochondrion</keyword>
<gene>
    <name evidence="6" type="ORF">B0A48_07022</name>
</gene>
<dbReference type="Proteomes" id="UP000192596">
    <property type="component" value="Unassembled WGS sequence"/>
</dbReference>
<evidence type="ECO:0000256" key="4">
    <source>
        <dbReference type="ARBA" id="ARBA00023157"/>
    </source>
</evidence>
<evidence type="ECO:0000256" key="1">
    <source>
        <dbReference type="ARBA" id="ARBA00003875"/>
    </source>
</evidence>
<dbReference type="EMBL" id="NAJO01000014">
    <property type="protein sequence ID" value="OQO07325.1"/>
    <property type="molecule type" value="Genomic_DNA"/>
</dbReference>
<dbReference type="PANTHER" id="PTHR46811:SF1">
    <property type="entry name" value="COILED-COIL-HELIX-COILED-COIL-HELIX DOMAIN-CONTAINING PROTEIN 7"/>
    <property type="match status" value="1"/>
</dbReference>
<dbReference type="STRING" id="1507870.A0A1V8T7E3"/>
<dbReference type="InParanoid" id="A0A1V8T7E3"/>
<name>A0A1V8T7E3_9PEZI</name>